<dbReference type="SUPFAM" id="SSF100950">
    <property type="entry name" value="NagB/RpiA/CoA transferase-like"/>
    <property type="match status" value="1"/>
</dbReference>
<dbReference type="AlphaFoldDB" id="A0A127A030"/>
<dbReference type="Gene3D" id="1.10.10.10">
    <property type="entry name" value="Winged helix-like DNA-binding domain superfamily/Winged helix DNA-binding domain"/>
    <property type="match status" value="1"/>
</dbReference>
<feature type="region of interest" description="Disordered" evidence="5">
    <location>
        <begin position="1"/>
        <end position="22"/>
    </location>
</feature>
<proteinExistence type="inferred from homology"/>
<feature type="compositionally biased region" description="Basic and acidic residues" evidence="5">
    <location>
        <begin position="1"/>
        <end position="10"/>
    </location>
</feature>
<dbReference type="KEGG" id="satk:SA2016_2131"/>
<dbReference type="PANTHER" id="PTHR34294">
    <property type="entry name" value="TRANSCRIPTIONAL REGULATOR-RELATED"/>
    <property type="match status" value="1"/>
</dbReference>
<evidence type="ECO:0000256" key="3">
    <source>
        <dbReference type="ARBA" id="ARBA00023125"/>
    </source>
</evidence>
<keyword evidence="8" id="KW-1185">Reference proteome</keyword>
<protein>
    <submittedName>
        <fullName evidence="7">Transcriptional regulator</fullName>
    </submittedName>
</protein>
<feature type="domain" description="Sugar-binding" evidence="6">
    <location>
        <begin position="77"/>
        <end position="336"/>
    </location>
</feature>
<comment type="similarity">
    <text evidence="1">Belongs to the SorC transcriptional regulatory family.</text>
</comment>
<evidence type="ECO:0000313" key="8">
    <source>
        <dbReference type="Proteomes" id="UP000070134"/>
    </source>
</evidence>
<dbReference type="GO" id="GO:0030246">
    <property type="term" value="F:carbohydrate binding"/>
    <property type="evidence" value="ECO:0007669"/>
    <property type="project" value="InterPro"/>
</dbReference>
<evidence type="ECO:0000259" key="6">
    <source>
        <dbReference type="Pfam" id="PF04198"/>
    </source>
</evidence>
<dbReference type="GO" id="GO:0003677">
    <property type="term" value="F:DNA binding"/>
    <property type="evidence" value="ECO:0007669"/>
    <property type="project" value="UniProtKB-KW"/>
</dbReference>
<dbReference type="Pfam" id="PF04198">
    <property type="entry name" value="Sugar-bind"/>
    <property type="match status" value="1"/>
</dbReference>
<dbReference type="InterPro" id="IPR051054">
    <property type="entry name" value="SorC_transcr_regulators"/>
</dbReference>
<evidence type="ECO:0000256" key="2">
    <source>
        <dbReference type="ARBA" id="ARBA00023015"/>
    </source>
</evidence>
<dbReference type="EMBL" id="CP014518">
    <property type="protein sequence ID" value="AMM32800.1"/>
    <property type="molecule type" value="Genomic_DNA"/>
</dbReference>
<gene>
    <name evidence="7" type="ORF">SA2016_2131</name>
</gene>
<dbReference type="PATRIC" id="fig|37927.3.peg.2189"/>
<dbReference type="Gene3D" id="3.40.50.1360">
    <property type="match status" value="1"/>
</dbReference>
<dbReference type="Proteomes" id="UP000070134">
    <property type="component" value="Chromosome"/>
</dbReference>
<organism evidence="7 8">
    <name type="scientific">Sinomonas atrocyanea</name>
    <dbReference type="NCBI Taxonomy" id="37927"/>
    <lineage>
        <taxon>Bacteria</taxon>
        <taxon>Bacillati</taxon>
        <taxon>Actinomycetota</taxon>
        <taxon>Actinomycetes</taxon>
        <taxon>Micrococcales</taxon>
        <taxon>Micrococcaceae</taxon>
        <taxon>Sinomonas</taxon>
    </lineage>
</organism>
<evidence type="ECO:0000256" key="5">
    <source>
        <dbReference type="SAM" id="MobiDB-lite"/>
    </source>
</evidence>
<keyword evidence="4" id="KW-0804">Transcription</keyword>
<evidence type="ECO:0000256" key="1">
    <source>
        <dbReference type="ARBA" id="ARBA00010466"/>
    </source>
</evidence>
<dbReference type="InterPro" id="IPR007324">
    <property type="entry name" value="Sugar-bd_dom_put"/>
</dbReference>
<keyword evidence="3" id="KW-0238">DNA-binding</keyword>
<sequence>MGPSETDPHRAPVRQSSPGTISRRHQDALLAARLYYLQDLTMDGIARQLRTSRSTVSRLLTLARESGLVQIQIHSPIDSAVELETAVAEQFGMAPSSVHVVPQVENLNEAETLDRVAMYAARTLTPFVSSRTVIGIAWGSTLSAMSRYLNRKPTHGTTVVQLNGAANTQTMGLGYASEIMRRFGRAFDADVEEFPVPAFFDRPETKDWMWRERSVRRVLAVQERMSLAVFGVGSVGAEVPSHVYSGGYLDRDDLESLAAEGVVGDVATVFFRADGSSDGIGLNARATGPDFAALRRVPRRLCIVSGPSKAEALRGALNARLVTDLIVDEATGRALLTEHA</sequence>
<evidence type="ECO:0000313" key="7">
    <source>
        <dbReference type="EMBL" id="AMM32800.1"/>
    </source>
</evidence>
<evidence type="ECO:0000256" key="4">
    <source>
        <dbReference type="ARBA" id="ARBA00023163"/>
    </source>
</evidence>
<name>A0A127A030_9MICC</name>
<keyword evidence="2" id="KW-0805">Transcription regulation</keyword>
<reference evidence="7 8" key="1">
    <citation type="submission" date="2016-02" db="EMBL/GenBank/DDBJ databases">
        <title>Complete genome of Sinomonas atrocyanea KCTC 3377.</title>
        <authorList>
            <person name="Kim K.M."/>
        </authorList>
    </citation>
    <scope>NUCLEOTIDE SEQUENCE [LARGE SCALE GENOMIC DNA]</scope>
    <source>
        <strain evidence="7 8">KCTC 3377</strain>
    </source>
</reference>
<dbReference type="STRING" id="37927.SA2016_2131"/>
<dbReference type="InterPro" id="IPR037171">
    <property type="entry name" value="NagB/RpiA_transferase-like"/>
</dbReference>
<accession>A0A127A030</accession>
<dbReference type="PANTHER" id="PTHR34294:SF1">
    <property type="entry name" value="TRANSCRIPTIONAL REGULATOR LSRR"/>
    <property type="match status" value="1"/>
</dbReference>
<dbReference type="InterPro" id="IPR036388">
    <property type="entry name" value="WH-like_DNA-bd_sf"/>
</dbReference>